<accession>A0ACB8U886</accession>
<dbReference type="Proteomes" id="UP001055072">
    <property type="component" value="Unassembled WGS sequence"/>
</dbReference>
<gene>
    <name evidence="1" type="ORF">BDY19DRAFT_984718</name>
</gene>
<organism evidence="1 2">
    <name type="scientific">Irpex rosettiformis</name>
    <dbReference type="NCBI Taxonomy" id="378272"/>
    <lineage>
        <taxon>Eukaryota</taxon>
        <taxon>Fungi</taxon>
        <taxon>Dikarya</taxon>
        <taxon>Basidiomycota</taxon>
        <taxon>Agaricomycotina</taxon>
        <taxon>Agaricomycetes</taxon>
        <taxon>Polyporales</taxon>
        <taxon>Irpicaceae</taxon>
        <taxon>Irpex</taxon>
    </lineage>
</organism>
<name>A0ACB8U886_9APHY</name>
<reference evidence="1" key="1">
    <citation type="journal article" date="2021" name="Environ. Microbiol.">
        <title>Gene family expansions and transcriptome signatures uncover fungal adaptations to wood decay.</title>
        <authorList>
            <person name="Hage H."/>
            <person name="Miyauchi S."/>
            <person name="Viragh M."/>
            <person name="Drula E."/>
            <person name="Min B."/>
            <person name="Chaduli D."/>
            <person name="Navarro D."/>
            <person name="Favel A."/>
            <person name="Norest M."/>
            <person name="Lesage-Meessen L."/>
            <person name="Balint B."/>
            <person name="Merenyi Z."/>
            <person name="de Eugenio L."/>
            <person name="Morin E."/>
            <person name="Martinez A.T."/>
            <person name="Baldrian P."/>
            <person name="Stursova M."/>
            <person name="Martinez M.J."/>
            <person name="Novotny C."/>
            <person name="Magnuson J.K."/>
            <person name="Spatafora J.W."/>
            <person name="Maurice S."/>
            <person name="Pangilinan J."/>
            <person name="Andreopoulos W."/>
            <person name="LaButti K."/>
            <person name="Hundley H."/>
            <person name="Na H."/>
            <person name="Kuo A."/>
            <person name="Barry K."/>
            <person name="Lipzen A."/>
            <person name="Henrissat B."/>
            <person name="Riley R."/>
            <person name="Ahrendt S."/>
            <person name="Nagy L.G."/>
            <person name="Grigoriev I.V."/>
            <person name="Martin F."/>
            <person name="Rosso M.N."/>
        </authorList>
    </citation>
    <scope>NUCLEOTIDE SEQUENCE</scope>
    <source>
        <strain evidence="1">CBS 384.51</strain>
    </source>
</reference>
<comment type="caution">
    <text evidence="1">The sequence shown here is derived from an EMBL/GenBank/DDBJ whole genome shotgun (WGS) entry which is preliminary data.</text>
</comment>
<dbReference type="EMBL" id="MU274908">
    <property type="protein sequence ID" value="KAI0090451.1"/>
    <property type="molecule type" value="Genomic_DNA"/>
</dbReference>
<evidence type="ECO:0000313" key="1">
    <source>
        <dbReference type="EMBL" id="KAI0090451.1"/>
    </source>
</evidence>
<proteinExistence type="predicted"/>
<keyword evidence="2" id="KW-1185">Reference proteome</keyword>
<evidence type="ECO:0000313" key="2">
    <source>
        <dbReference type="Proteomes" id="UP001055072"/>
    </source>
</evidence>
<sequence length="304" mass="33439">MPLKSSVKLNTGAEMPTLGLGTWRSAPGEVEKAVEVALKAGYKSIDTATGYQNEKEVGDGIKASGVPRESFFLTTKLSNTDHRRVPEAFQDSLTKLGTTYLDLWLMHWPAPMKTEASGIGADRDWDWRDTWRAMEKIYKEHPDKVKAIGVSNFSEEFFDELLKIAEVVPAVNQIELHPSCNQTSLVAYCLAKGVSVTAYSPLGSLDSPLHENSIIKKIAEKHGVSTANILVSLQANKPGVTVIAKSVSPERILANMKLVELSQEEMNELATLEKGSAFRVCKPWWTGHGDLGFLDCRAQGPPRE</sequence>
<protein>
    <submittedName>
        <fullName evidence="1">Aldo/keto reductase</fullName>
    </submittedName>
</protein>